<dbReference type="Pfam" id="PF11146">
    <property type="entry name" value="DUF2905"/>
    <property type="match status" value="1"/>
</dbReference>
<evidence type="ECO:0000256" key="1">
    <source>
        <dbReference type="SAM" id="Phobius"/>
    </source>
</evidence>
<keyword evidence="1" id="KW-0472">Membrane</keyword>
<protein>
    <recommendedName>
        <fullName evidence="3">DUF2905 domain-containing protein</fullName>
    </recommendedName>
</protein>
<evidence type="ECO:0000313" key="2">
    <source>
        <dbReference type="EMBL" id="CAA9250355.1"/>
    </source>
</evidence>
<organism evidence="2">
    <name type="scientific">uncultured Armatimonadetes bacterium</name>
    <dbReference type="NCBI Taxonomy" id="157466"/>
    <lineage>
        <taxon>Bacteria</taxon>
        <taxon>Bacillati</taxon>
        <taxon>Armatimonadota</taxon>
        <taxon>environmental samples</taxon>
    </lineage>
</organism>
<dbReference type="PANTHER" id="PTHR36443:SF1">
    <property type="entry name" value="BSR5223 PROTEIN"/>
    <property type="match status" value="1"/>
</dbReference>
<sequence>MLVGIGLALAAFGALLLLVERLTGGKGLPGDVAWQRGNVRVYLPIASSILLSLVLTIALNLLARWWRR</sequence>
<proteinExistence type="predicted"/>
<keyword evidence="1" id="KW-1133">Transmembrane helix</keyword>
<feature type="transmembrane region" description="Helical" evidence="1">
    <location>
        <begin position="41"/>
        <end position="63"/>
    </location>
</feature>
<gene>
    <name evidence="2" type="ORF">AVDCRST_MAG63-1889</name>
</gene>
<keyword evidence="1" id="KW-0812">Transmembrane</keyword>
<accession>A0A6J4IEM1</accession>
<dbReference type="AlphaFoldDB" id="A0A6J4IEM1"/>
<dbReference type="PANTHER" id="PTHR36443">
    <property type="entry name" value="BSR5223 PROTEIN"/>
    <property type="match status" value="1"/>
</dbReference>
<evidence type="ECO:0008006" key="3">
    <source>
        <dbReference type="Google" id="ProtNLM"/>
    </source>
</evidence>
<name>A0A6J4IEM1_9BACT</name>
<reference evidence="2" key="1">
    <citation type="submission" date="2020-02" db="EMBL/GenBank/DDBJ databases">
        <authorList>
            <person name="Meier V. D."/>
        </authorList>
    </citation>
    <scope>NUCLEOTIDE SEQUENCE</scope>
    <source>
        <strain evidence="2">AVDCRST_MAG63</strain>
    </source>
</reference>
<dbReference type="EMBL" id="CADCTO010000242">
    <property type="protein sequence ID" value="CAA9250355.1"/>
    <property type="molecule type" value="Genomic_DNA"/>
</dbReference>
<dbReference type="InterPro" id="IPR021320">
    <property type="entry name" value="DUF2905"/>
</dbReference>